<keyword evidence="3" id="KW-1185">Reference proteome</keyword>
<protein>
    <recommendedName>
        <fullName evidence="4">Membrane-anchored protein</fullName>
    </recommendedName>
</protein>
<evidence type="ECO:0000313" key="3">
    <source>
        <dbReference type="Proteomes" id="UP000450000"/>
    </source>
</evidence>
<keyword evidence="1" id="KW-0812">Transmembrane</keyword>
<reference evidence="2 3" key="1">
    <citation type="submission" date="2019-09" db="EMBL/GenBank/DDBJ databases">
        <title>Genome Sequences of Streptomyces kaniharaensis ATCC 21070.</title>
        <authorList>
            <person name="Zhu W."/>
            <person name="De Crecy-Lagard V."/>
            <person name="Richards N.G."/>
        </authorList>
    </citation>
    <scope>NUCLEOTIDE SEQUENCE [LARGE SCALE GENOMIC DNA]</scope>
    <source>
        <strain evidence="2 3">SF-557</strain>
    </source>
</reference>
<feature type="transmembrane region" description="Helical" evidence="1">
    <location>
        <begin position="43"/>
        <end position="62"/>
    </location>
</feature>
<accession>A0A6N7KI30</accession>
<feature type="transmembrane region" description="Helical" evidence="1">
    <location>
        <begin position="190"/>
        <end position="212"/>
    </location>
</feature>
<feature type="transmembrane region" description="Helical" evidence="1">
    <location>
        <begin position="12"/>
        <end position="31"/>
    </location>
</feature>
<dbReference type="EMBL" id="WBOF01000001">
    <property type="protein sequence ID" value="MQS11036.1"/>
    <property type="molecule type" value="Genomic_DNA"/>
</dbReference>
<feature type="transmembrane region" description="Helical" evidence="1">
    <location>
        <begin position="68"/>
        <end position="87"/>
    </location>
</feature>
<organism evidence="2 3">
    <name type="scientific">Streptomyces kaniharaensis</name>
    <dbReference type="NCBI Taxonomy" id="212423"/>
    <lineage>
        <taxon>Bacteria</taxon>
        <taxon>Bacillati</taxon>
        <taxon>Actinomycetota</taxon>
        <taxon>Actinomycetes</taxon>
        <taxon>Kitasatosporales</taxon>
        <taxon>Streptomycetaceae</taxon>
        <taxon>Streptomyces</taxon>
    </lineage>
</organism>
<evidence type="ECO:0000256" key="1">
    <source>
        <dbReference type="SAM" id="Phobius"/>
    </source>
</evidence>
<comment type="caution">
    <text evidence="2">The sequence shown here is derived from an EMBL/GenBank/DDBJ whole genome shotgun (WGS) entry which is preliminary data.</text>
</comment>
<dbReference type="AlphaFoldDB" id="A0A6N7KI30"/>
<dbReference type="InterPro" id="IPR007136">
    <property type="entry name" value="DUF347"/>
</dbReference>
<dbReference type="Proteomes" id="UP000450000">
    <property type="component" value="Unassembled WGS sequence"/>
</dbReference>
<feature type="transmembrane region" description="Helical" evidence="1">
    <location>
        <begin position="165"/>
        <end position="184"/>
    </location>
</feature>
<sequence length="222" mass="22709">MGETLSDFLAHTVGPVPAVAAAGLLLAVALVVQLRLRRCVPGVYWAVVVLVSVFGTMVADVAHVALGVPYAVSAGALAVALAALFVLWHRVEGSPAIDRVTGLRRELFYWAAVLLTFALGTAVGDLTAATLNAGYLLSGLGFAALIAVPAVAARARWVGPVAGFWWAYVLTRPLGASFADWAGVGPDRGGLGLGTGPVSLGLAAVMTVALVLSARAARTRRG</sequence>
<dbReference type="OrthoDB" id="9794709at2"/>
<proteinExistence type="predicted"/>
<evidence type="ECO:0000313" key="2">
    <source>
        <dbReference type="EMBL" id="MQS11036.1"/>
    </source>
</evidence>
<feature type="transmembrane region" description="Helical" evidence="1">
    <location>
        <begin position="135"/>
        <end position="153"/>
    </location>
</feature>
<keyword evidence="1" id="KW-1133">Transmembrane helix</keyword>
<keyword evidence="1" id="KW-0472">Membrane</keyword>
<evidence type="ECO:0008006" key="4">
    <source>
        <dbReference type="Google" id="ProtNLM"/>
    </source>
</evidence>
<dbReference type="Pfam" id="PF03988">
    <property type="entry name" value="DUF347"/>
    <property type="match status" value="3"/>
</dbReference>
<gene>
    <name evidence="2" type="ORF">F7Q99_01740</name>
</gene>
<feature type="transmembrane region" description="Helical" evidence="1">
    <location>
        <begin position="107"/>
        <end position="129"/>
    </location>
</feature>
<name>A0A6N7KI30_9ACTN</name>